<keyword evidence="1" id="KW-0479">Metal-binding</keyword>
<dbReference type="AlphaFoldDB" id="A0A875RNG3"/>
<dbReference type="Pfam" id="PF00320">
    <property type="entry name" value="GATA"/>
    <property type="match status" value="1"/>
</dbReference>
<dbReference type="GO" id="GO:0006355">
    <property type="term" value="P:regulation of DNA-templated transcription"/>
    <property type="evidence" value="ECO:0007669"/>
    <property type="project" value="InterPro"/>
</dbReference>
<dbReference type="Proteomes" id="UP000662931">
    <property type="component" value="Chromosome 1"/>
</dbReference>
<dbReference type="EMBL" id="CP064812">
    <property type="protein sequence ID" value="QPG73620.1"/>
    <property type="molecule type" value="Genomic_DNA"/>
</dbReference>
<dbReference type="SUPFAM" id="SSF57716">
    <property type="entry name" value="Glucocorticoid receptor-like (DNA-binding domain)"/>
    <property type="match status" value="1"/>
</dbReference>
<dbReference type="Gene3D" id="3.30.50.10">
    <property type="entry name" value="Erythroid Transcription Factor GATA-1, subunit A"/>
    <property type="match status" value="1"/>
</dbReference>
<dbReference type="GO" id="GO:0008270">
    <property type="term" value="F:zinc ion binding"/>
    <property type="evidence" value="ECO:0007669"/>
    <property type="project" value="UniProtKB-KW"/>
</dbReference>
<feature type="region of interest" description="Disordered" evidence="5">
    <location>
        <begin position="77"/>
        <end position="115"/>
    </location>
</feature>
<feature type="compositionally biased region" description="Low complexity" evidence="5">
    <location>
        <begin position="213"/>
        <end position="222"/>
    </location>
</feature>
<keyword evidence="8" id="KW-1185">Reference proteome</keyword>
<feature type="domain" description="GATA-type" evidence="6">
    <location>
        <begin position="345"/>
        <end position="375"/>
    </location>
</feature>
<keyword evidence="2 4" id="KW-0863">Zinc-finger</keyword>
<dbReference type="GeneID" id="62194333"/>
<evidence type="ECO:0000259" key="6">
    <source>
        <dbReference type="PROSITE" id="PS50114"/>
    </source>
</evidence>
<name>A0A875RNG3_EENNA</name>
<feature type="compositionally biased region" description="Low complexity" evidence="5">
    <location>
        <begin position="88"/>
        <end position="97"/>
    </location>
</feature>
<dbReference type="SMART" id="SM00401">
    <property type="entry name" value="ZnF_GATA"/>
    <property type="match status" value="1"/>
</dbReference>
<feature type="compositionally biased region" description="Polar residues" evidence="5">
    <location>
        <begin position="77"/>
        <end position="87"/>
    </location>
</feature>
<dbReference type="InterPro" id="IPR013088">
    <property type="entry name" value="Znf_NHR/GATA"/>
</dbReference>
<keyword evidence="3" id="KW-0862">Zinc</keyword>
<evidence type="ECO:0000313" key="7">
    <source>
        <dbReference type="EMBL" id="QPG73620.1"/>
    </source>
</evidence>
<dbReference type="CDD" id="cd00202">
    <property type="entry name" value="ZnF_GATA"/>
    <property type="match status" value="1"/>
</dbReference>
<proteinExistence type="predicted"/>
<gene>
    <name evidence="7" type="ORF">FOA43_000932</name>
</gene>
<dbReference type="InterPro" id="IPR051140">
    <property type="entry name" value="GATA_TF"/>
</dbReference>
<accession>A0A875RNG3</accession>
<dbReference type="RefSeq" id="XP_038777185.1">
    <property type="nucleotide sequence ID" value="XM_038921257.1"/>
</dbReference>
<dbReference type="PANTHER" id="PTHR45658">
    <property type="entry name" value="GATA TRANSCRIPTION FACTOR"/>
    <property type="match status" value="1"/>
</dbReference>
<dbReference type="InterPro" id="IPR000679">
    <property type="entry name" value="Znf_GATA"/>
</dbReference>
<reference evidence="7" key="1">
    <citation type="submission" date="2020-10" db="EMBL/GenBank/DDBJ databases">
        <authorList>
            <person name="Roach M.J.R."/>
        </authorList>
    </citation>
    <scope>NUCLEOTIDE SEQUENCE</scope>
    <source>
        <strain evidence="7">CBS 1945</strain>
    </source>
</reference>
<protein>
    <recommendedName>
        <fullName evidence="6">GATA-type domain-containing protein</fullName>
    </recommendedName>
</protein>
<dbReference type="OrthoDB" id="2162994at2759"/>
<organism evidence="7 8">
    <name type="scientific">Eeniella nana</name>
    <name type="common">Yeast</name>
    <name type="synonym">Brettanomyces nanus</name>
    <dbReference type="NCBI Taxonomy" id="13502"/>
    <lineage>
        <taxon>Eukaryota</taxon>
        <taxon>Fungi</taxon>
        <taxon>Dikarya</taxon>
        <taxon>Ascomycota</taxon>
        <taxon>Saccharomycotina</taxon>
        <taxon>Pichiomycetes</taxon>
        <taxon>Pichiales</taxon>
        <taxon>Pichiaceae</taxon>
        <taxon>Brettanomyces</taxon>
    </lineage>
</organism>
<feature type="region of interest" description="Disordered" evidence="5">
    <location>
        <begin position="207"/>
        <end position="235"/>
    </location>
</feature>
<sequence length="410" mass="44727">MNRVVPLTSNKKLPSIKDLFPSWGYVNSVPVVTQGVEHIHPISSGGGSPTQAHVEHSSTIDSFLTATAHSSEYTSDHNYTLSSGKNATNTTNTTSTSCQSPQDVTPPSSIASSSSVPLISVVDMDTDLQRLVDITKEIESLYKSTHDFSKVPSELLYNGCTRLNQIKYAYEEWTHAKEREKSHVQHCRSFQNMEEQAVKALTSMNETHVPANSSPSSLSVSSETPFLTTGLKRRREKSWNGVERPAMITPLSSKLTSPISPNTCLAFPVKRRRSNPASLSRYAISTLIQPPVANLSPVAPAVAANTSTAAGISFVAPSIKKTHIVLPLADVSRSVSSSDSLCDNECMHCKSKDTPEWRRGPDGERTLCNACGLFFAKLCKKYGEPKAKGVMLERRTKGLETDRRVSIGFV</sequence>
<evidence type="ECO:0000256" key="5">
    <source>
        <dbReference type="SAM" id="MobiDB-lite"/>
    </source>
</evidence>
<dbReference type="PROSITE" id="PS50114">
    <property type="entry name" value="GATA_ZN_FINGER_2"/>
    <property type="match status" value="1"/>
</dbReference>
<dbReference type="KEGG" id="bnn:FOA43_000932"/>
<dbReference type="PROSITE" id="PS00344">
    <property type="entry name" value="GATA_ZN_FINGER_1"/>
    <property type="match status" value="1"/>
</dbReference>
<feature type="compositionally biased region" description="Low complexity" evidence="5">
    <location>
        <begin position="106"/>
        <end position="115"/>
    </location>
</feature>
<evidence type="ECO:0000256" key="4">
    <source>
        <dbReference type="PROSITE-ProRule" id="PRU00094"/>
    </source>
</evidence>
<evidence type="ECO:0000256" key="1">
    <source>
        <dbReference type="ARBA" id="ARBA00022723"/>
    </source>
</evidence>
<dbReference type="GO" id="GO:0043565">
    <property type="term" value="F:sequence-specific DNA binding"/>
    <property type="evidence" value="ECO:0007669"/>
    <property type="project" value="InterPro"/>
</dbReference>
<evidence type="ECO:0000256" key="2">
    <source>
        <dbReference type="ARBA" id="ARBA00022771"/>
    </source>
</evidence>
<evidence type="ECO:0000256" key="3">
    <source>
        <dbReference type="ARBA" id="ARBA00022833"/>
    </source>
</evidence>
<evidence type="ECO:0000313" key="8">
    <source>
        <dbReference type="Proteomes" id="UP000662931"/>
    </source>
</evidence>